<evidence type="ECO:0000256" key="1">
    <source>
        <dbReference type="SAM" id="Phobius"/>
    </source>
</evidence>
<keyword evidence="1" id="KW-0472">Membrane</keyword>
<accession>A0A3T1D8C3</accession>
<keyword evidence="1" id="KW-0812">Transmembrane</keyword>
<feature type="transmembrane region" description="Helical" evidence="1">
    <location>
        <begin position="105"/>
        <end position="126"/>
    </location>
</feature>
<protein>
    <submittedName>
        <fullName evidence="2">Uncharacterized protein</fullName>
    </submittedName>
</protein>
<dbReference type="AlphaFoldDB" id="A0A3T1D8C3"/>
<sequence length="134" mass="15344">MGLLLIIFGGKREEILDNAVTTTYFILFILLYLISILAGLLLLKEDKMGKRLSIFIQFLQAPHFFVRGIYFSFVAGAHLSVQFFYGWIFQMKFGIVSEFHLKTGSFFYIPSVAINLIPVIIIYLLIKPRKGADL</sequence>
<feature type="transmembrane region" description="Helical" evidence="1">
    <location>
        <begin position="64"/>
        <end position="85"/>
    </location>
</feature>
<dbReference type="KEGG" id="cohn:KCTCHS21_37180"/>
<gene>
    <name evidence="2" type="ORF">KCTCHS21_37180</name>
</gene>
<name>A0A3T1D8C3_9BACL</name>
<evidence type="ECO:0000313" key="2">
    <source>
        <dbReference type="EMBL" id="BBI34319.1"/>
    </source>
</evidence>
<keyword evidence="1" id="KW-1133">Transmembrane helix</keyword>
<keyword evidence="3" id="KW-1185">Reference proteome</keyword>
<feature type="transmembrane region" description="Helical" evidence="1">
    <location>
        <begin position="24"/>
        <end position="43"/>
    </location>
</feature>
<reference evidence="2 3" key="1">
    <citation type="submission" date="2019-01" db="EMBL/GenBank/DDBJ databases">
        <title>Complete genome sequence of Cohnella hallensis HS21 isolated from Korean fir (Abies koreana) rhizospheric soil.</title>
        <authorList>
            <person name="Jiang L."/>
            <person name="Kang S.W."/>
            <person name="Kim S."/>
            <person name="Jung J."/>
            <person name="Kim C.Y."/>
            <person name="Kim D.H."/>
            <person name="Kim S.W."/>
            <person name="Lee J."/>
        </authorList>
    </citation>
    <scope>NUCLEOTIDE SEQUENCE [LARGE SCALE GENOMIC DNA]</scope>
    <source>
        <strain evidence="2 3">HS21</strain>
    </source>
</reference>
<dbReference type="Proteomes" id="UP000289856">
    <property type="component" value="Chromosome"/>
</dbReference>
<proteinExistence type="predicted"/>
<evidence type="ECO:0000313" key="3">
    <source>
        <dbReference type="Proteomes" id="UP000289856"/>
    </source>
</evidence>
<dbReference type="EMBL" id="AP019400">
    <property type="protein sequence ID" value="BBI34319.1"/>
    <property type="molecule type" value="Genomic_DNA"/>
</dbReference>
<organism evidence="2 3">
    <name type="scientific">Cohnella abietis</name>
    <dbReference type="NCBI Taxonomy" id="2507935"/>
    <lineage>
        <taxon>Bacteria</taxon>
        <taxon>Bacillati</taxon>
        <taxon>Bacillota</taxon>
        <taxon>Bacilli</taxon>
        <taxon>Bacillales</taxon>
        <taxon>Paenibacillaceae</taxon>
        <taxon>Cohnella</taxon>
    </lineage>
</organism>